<dbReference type="AlphaFoldDB" id="E6LE95"/>
<dbReference type="Pfam" id="PF00230">
    <property type="entry name" value="MIP"/>
    <property type="match status" value="1"/>
</dbReference>
<reference evidence="8 9" key="1">
    <citation type="submission" date="2010-12" db="EMBL/GenBank/DDBJ databases">
        <authorList>
            <person name="Muzny D."/>
            <person name="Qin X."/>
            <person name="Deng J."/>
            <person name="Jiang H."/>
            <person name="Liu Y."/>
            <person name="Qu J."/>
            <person name="Song X.-Z."/>
            <person name="Zhang L."/>
            <person name="Thornton R."/>
            <person name="Coyle M."/>
            <person name="Francisco L."/>
            <person name="Jackson L."/>
            <person name="Javaid M."/>
            <person name="Korchina V."/>
            <person name="Kovar C."/>
            <person name="Mata R."/>
            <person name="Mathew T."/>
            <person name="Ngo R."/>
            <person name="Nguyen L."/>
            <person name="Nguyen N."/>
            <person name="Okwuonu G."/>
            <person name="Ongeri F."/>
            <person name="Pham C."/>
            <person name="Simmons D."/>
            <person name="Wilczek-Boney K."/>
            <person name="Hale W."/>
            <person name="Jakkamsetti A."/>
            <person name="Pham P."/>
            <person name="Ruth R."/>
            <person name="San Lucas F."/>
            <person name="Warren J."/>
            <person name="Zhang J."/>
            <person name="Zhao Z."/>
            <person name="Zhou C."/>
            <person name="Zhu D."/>
            <person name="Lee S."/>
            <person name="Bess C."/>
            <person name="Blankenburg K."/>
            <person name="Forbes L."/>
            <person name="Fu Q."/>
            <person name="Gubbala S."/>
            <person name="Hirani K."/>
            <person name="Jayaseelan J.C."/>
            <person name="Lara F."/>
            <person name="Munidasa M."/>
            <person name="Palculict T."/>
            <person name="Patil S."/>
            <person name="Pu L.-L."/>
            <person name="Saada N."/>
            <person name="Tang L."/>
            <person name="Weissenberger G."/>
            <person name="Zhu Y."/>
            <person name="Hemphill L."/>
            <person name="Shang Y."/>
            <person name="Youmans B."/>
            <person name="Ayvaz T."/>
            <person name="Ross M."/>
            <person name="Santibanez J."/>
            <person name="Aqrawi P."/>
            <person name="Gross S."/>
            <person name="Joshi V."/>
            <person name="Fowler G."/>
            <person name="Nazareth L."/>
            <person name="Reid J."/>
            <person name="Worley K."/>
            <person name="Petrosino J."/>
            <person name="Highlander S."/>
            <person name="Gibbs R."/>
        </authorList>
    </citation>
    <scope>NUCLEOTIDE SEQUENCE [LARGE SCALE GENOMIC DNA]</scope>
    <source>
        <strain evidence="9">DSM 15952 / CCUG 50447 / LMG 22039 / TP 1.5</strain>
    </source>
</reference>
<name>E6LE95_ENTI1</name>
<organism evidence="8 9">
    <name type="scientific">Enterococcus italicus (strain DSM 15952 / CCUG 50447 / LMG 22039 / TP 1.5)</name>
    <dbReference type="NCBI Taxonomy" id="888064"/>
    <lineage>
        <taxon>Bacteria</taxon>
        <taxon>Bacillati</taxon>
        <taxon>Bacillota</taxon>
        <taxon>Bacilli</taxon>
        <taxon>Lactobacillales</taxon>
        <taxon>Enterococcaceae</taxon>
        <taxon>Enterococcus</taxon>
    </lineage>
</organism>
<dbReference type="InterPro" id="IPR023271">
    <property type="entry name" value="Aquaporin-like"/>
</dbReference>
<dbReference type="PANTHER" id="PTHR45724:SF13">
    <property type="entry name" value="AQUAPORIN NIP1-1-RELATED"/>
    <property type="match status" value="1"/>
</dbReference>
<dbReference type="STRING" id="888064.HMPREF9088_0685"/>
<accession>E6LE95</accession>
<dbReference type="InterPro" id="IPR034294">
    <property type="entry name" value="Aquaporin_transptr"/>
</dbReference>
<evidence type="ECO:0000256" key="1">
    <source>
        <dbReference type="ARBA" id="ARBA00004141"/>
    </source>
</evidence>
<evidence type="ECO:0000313" key="9">
    <source>
        <dbReference type="Proteomes" id="UP000010296"/>
    </source>
</evidence>
<evidence type="ECO:0000256" key="5">
    <source>
        <dbReference type="ARBA" id="ARBA00023136"/>
    </source>
</evidence>
<feature type="transmembrane region" description="Helical" evidence="7">
    <location>
        <begin position="40"/>
        <end position="64"/>
    </location>
</feature>
<dbReference type="HOGENOM" id="CLU_020019_3_2_9"/>
<keyword evidence="2 6" id="KW-0813">Transport</keyword>
<feature type="transmembrane region" description="Helical" evidence="7">
    <location>
        <begin position="201"/>
        <end position="218"/>
    </location>
</feature>
<protein>
    <submittedName>
        <fullName evidence="8">MIP family channel protein</fullName>
    </submittedName>
</protein>
<dbReference type="GO" id="GO:0016020">
    <property type="term" value="C:membrane"/>
    <property type="evidence" value="ECO:0007669"/>
    <property type="project" value="UniProtKB-SubCell"/>
</dbReference>
<dbReference type="InterPro" id="IPR022357">
    <property type="entry name" value="MIP_CS"/>
</dbReference>
<comment type="similarity">
    <text evidence="6">Belongs to the MIP/aquaporin (TC 1.A.8) family.</text>
</comment>
<dbReference type="GO" id="GO:0015267">
    <property type="term" value="F:channel activity"/>
    <property type="evidence" value="ECO:0007669"/>
    <property type="project" value="InterPro"/>
</dbReference>
<dbReference type="eggNOG" id="COG0580">
    <property type="taxonomic scope" value="Bacteria"/>
</dbReference>
<keyword evidence="4 7" id="KW-1133">Transmembrane helix</keyword>
<gene>
    <name evidence="8" type="primary">aqpZ</name>
    <name evidence="8" type="ORF">HMPREF9088_0685</name>
</gene>
<dbReference type="InterPro" id="IPR000425">
    <property type="entry name" value="MIP"/>
</dbReference>
<sequence length="227" mass="23454">MKGWIHMRKYAAEFIGTFALVLFGTGAVVIAGSGDTPNSALGIGLAFGLTVTVMAYAVGGISGGHFNPAVTLGMVIIKRIESKDAIFYIIAQFLGSLVASAVLGVFINGLGLANDSYGQTDFGGSVGLAIFTEILTTCLFVFVILMVTSKKYGVGNFAPFAIGVTLSLLIVLALNITGASLNPARSFGPAIFAGGSALTHYWVYLVSPLIGAAMAAFLSKYMGSEEA</sequence>
<proteinExistence type="inferred from homology"/>
<comment type="caution">
    <text evidence="8">The sequence shown here is derived from an EMBL/GenBank/DDBJ whole genome shotgun (WGS) entry which is preliminary data.</text>
</comment>
<dbReference type="PROSITE" id="PS00221">
    <property type="entry name" value="MIP"/>
    <property type="match status" value="1"/>
</dbReference>
<keyword evidence="9" id="KW-1185">Reference proteome</keyword>
<feature type="transmembrane region" description="Helical" evidence="7">
    <location>
        <begin position="85"/>
        <end position="107"/>
    </location>
</feature>
<dbReference type="EMBL" id="AEPV01000026">
    <property type="protein sequence ID" value="EFU74384.1"/>
    <property type="molecule type" value="Genomic_DNA"/>
</dbReference>
<evidence type="ECO:0000256" key="3">
    <source>
        <dbReference type="ARBA" id="ARBA00022692"/>
    </source>
</evidence>
<comment type="subcellular location">
    <subcellularLocation>
        <location evidence="1">Membrane</location>
        <topology evidence="1">Multi-pass membrane protein</topology>
    </subcellularLocation>
</comment>
<evidence type="ECO:0000313" key="8">
    <source>
        <dbReference type="EMBL" id="EFU74384.1"/>
    </source>
</evidence>
<dbReference type="Proteomes" id="UP000010296">
    <property type="component" value="Unassembled WGS sequence"/>
</dbReference>
<keyword evidence="3 6" id="KW-0812">Transmembrane</keyword>
<dbReference type="PANTHER" id="PTHR45724">
    <property type="entry name" value="AQUAPORIN NIP2-1"/>
    <property type="match status" value="1"/>
</dbReference>
<evidence type="ECO:0000256" key="6">
    <source>
        <dbReference type="RuleBase" id="RU000477"/>
    </source>
</evidence>
<feature type="transmembrane region" description="Helical" evidence="7">
    <location>
        <begin position="127"/>
        <end position="148"/>
    </location>
</feature>
<evidence type="ECO:0000256" key="4">
    <source>
        <dbReference type="ARBA" id="ARBA00022989"/>
    </source>
</evidence>
<feature type="transmembrane region" description="Helical" evidence="7">
    <location>
        <begin position="12"/>
        <end position="34"/>
    </location>
</feature>
<dbReference type="SUPFAM" id="SSF81338">
    <property type="entry name" value="Aquaporin-like"/>
    <property type="match status" value="1"/>
</dbReference>
<dbReference type="Gene3D" id="1.20.1080.10">
    <property type="entry name" value="Glycerol uptake facilitator protein"/>
    <property type="match status" value="1"/>
</dbReference>
<keyword evidence="5 7" id="KW-0472">Membrane</keyword>
<evidence type="ECO:0000256" key="2">
    <source>
        <dbReference type="ARBA" id="ARBA00022448"/>
    </source>
</evidence>
<evidence type="ECO:0000256" key="7">
    <source>
        <dbReference type="SAM" id="Phobius"/>
    </source>
</evidence>
<dbReference type="PRINTS" id="PR00783">
    <property type="entry name" value="MINTRINSICP"/>
</dbReference>
<feature type="transmembrane region" description="Helical" evidence="7">
    <location>
        <begin position="160"/>
        <end position="181"/>
    </location>
</feature>
<dbReference type="NCBIfam" id="TIGR00861">
    <property type="entry name" value="MIP"/>
    <property type="match status" value="1"/>
</dbReference>